<comment type="caution">
    <text evidence="2">The sequence shown here is derived from an EMBL/GenBank/DDBJ whole genome shotgun (WGS) entry which is preliminary data.</text>
</comment>
<evidence type="ECO:0000256" key="1">
    <source>
        <dbReference type="SAM" id="MobiDB-lite"/>
    </source>
</evidence>
<proteinExistence type="predicted"/>
<gene>
    <name evidence="2" type="ORF">CYMTET_49763</name>
</gene>
<organism evidence="2 3">
    <name type="scientific">Cymbomonas tetramitiformis</name>
    <dbReference type="NCBI Taxonomy" id="36881"/>
    <lineage>
        <taxon>Eukaryota</taxon>
        <taxon>Viridiplantae</taxon>
        <taxon>Chlorophyta</taxon>
        <taxon>Pyramimonadophyceae</taxon>
        <taxon>Pyramimonadales</taxon>
        <taxon>Pyramimonadaceae</taxon>
        <taxon>Cymbomonas</taxon>
    </lineage>
</organism>
<sequence>MAEPVDVTRRVRSIGEFFLMQPEQTYGHETRYDSSHRNIAIFDEDVDAFVEITLRDAVSNDEYFETDDDGHPKLKKPLSRTFVSPGKMAAAWRKTPNESRSPEADERHDDYSDREDYDSKVALLGDLPVSDDCNDTCSQSVPLSPATTIRFASSFFTADDQTCFSRCFGREIPFVLRNMDDTQSMTTTPESTTEALLFQKLLNGMQTYILTPSDKTRYISEVQSFYAHSNNAYSLWMFTHSILWADTHDDDGGMTKGGDENDYSSALKHAYFALHRGRSMPDPPRWCDRSITILTQAIMYALLRTRPVIKQVLKLSKDICDKTGAITTPASEHSGRRQRIPYAAISCTVSSFENVATSVARWCSEEAGGFVSSSLRALLEVATFSAINRLSESGESNYEAEACANLVRNYDTVHQIAQPLFEANPLHELSDSFFGPCVLKHKSTGNIHIDIDSVTKAKADDDDDDADKAAIGLYKIPADALVAGIDEDTDNNGVHVYDIRLDSRAQYGPGARNVDTEMVDNLYFFHSSMKETAGVVTTGEDFEQTYMKTWGESWMRMFRACDAGCNRATTKIWSSDKGPSKVWWGLCRVYLATIDQICIAVANQQTLPIQKTLGTLRAILSVAIELNTGDIVDWKSQSFVKAASELLLACAPRLSEYFVYVFTSKSEEGEVGTSSGETDSKAPPPNTLHIEFEGNPVEMESSYLNTRLLVDILRHEASNRKTINVQSDQHLVNLVLLVSGGSRFHLTISETMAANLRDSFEKLPLDASSVSVDDAKILRTPFRAPSGLKRDDGASIFYRLRPVDDRFDTDKGLFYHYIHEMRKGRPNLDEMKRKFKTIDDFRDFLVKAALQNCTPSDEVSVHAPLGYSGGVSIMDRVDRRRARMRATSSGDDDTRTTAPCSEAIAERVKQAEKRLATRPHELAIFVMFVTMEFSRKTLTAIIDCNKMFPFGYLLLRPYQTYQMCAAILTKSGKETGETLIGHYDFQLSDDVVRKMHYGNFTIYQKAVVYNPKNVLPVPDIWCQGYLGGGTYDDAASFVYLLSFAT</sequence>
<feature type="compositionally biased region" description="Basic and acidic residues" evidence="1">
    <location>
        <begin position="95"/>
        <end position="111"/>
    </location>
</feature>
<dbReference type="AlphaFoldDB" id="A0AAE0BPH0"/>
<evidence type="ECO:0000313" key="2">
    <source>
        <dbReference type="EMBL" id="KAK3240401.1"/>
    </source>
</evidence>
<keyword evidence="3" id="KW-1185">Reference proteome</keyword>
<reference evidence="2 3" key="1">
    <citation type="journal article" date="2015" name="Genome Biol. Evol.">
        <title>Comparative Genomics of a Bacterivorous Green Alga Reveals Evolutionary Causalities and Consequences of Phago-Mixotrophic Mode of Nutrition.</title>
        <authorList>
            <person name="Burns J.A."/>
            <person name="Paasch A."/>
            <person name="Narechania A."/>
            <person name="Kim E."/>
        </authorList>
    </citation>
    <scope>NUCLEOTIDE SEQUENCE [LARGE SCALE GENOMIC DNA]</scope>
    <source>
        <strain evidence="2 3">PLY_AMNH</strain>
    </source>
</reference>
<protein>
    <submittedName>
        <fullName evidence="2">Uncharacterized protein</fullName>
    </submittedName>
</protein>
<dbReference type="Proteomes" id="UP001190700">
    <property type="component" value="Unassembled WGS sequence"/>
</dbReference>
<dbReference type="EMBL" id="LGRX02033657">
    <property type="protein sequence ID" value="KAK3240401.1"/>
    <property type="molecule type" value="Genomic_DNA"/>
</dbReference>
<feature type="region of interest" description="Disordered" evidence="1">
    <location>
        <begin position="86"/>
        <end position="115"/>
    </location>
</feature>
<evidence type="ECO:0000313" key="3">
    <source>
        <dbReference type="Proteomes" id="UP001190700"/>
    </source>
</evidence>
<name>A0AAE0BPH0_9CHLO</name>
<accession>A0AAE0BPH0</accession>